<dbReference type="OrthoDB" id="3214973at2"/>
<protein>
    <submittedName>
        <fullName evidence="1">Uncharacterized protein</fullName>
    </submittedName>
</protein>
<dbReference type="KEGG" id="fal:FRAAL5362"/>
<dbReference type="RefSeq" id="WP_011606447.1">
    <property type="nucleotide sequence ID" value="NC_008278.1"/>
</dbReference>
<dbReference type="STRING" id="326424.FRAAL5362"/>
<reference evidence="1 2" key="1">
    <citation type="journal article" date="2007" name="Genome Res.">
        <title>Genome characteristics of facultatively symbiotic Frankia sp. strains reflect host range and host plant biogeography.</title>
        <authorList>
            <person name="Normand P."/>
            <person name="Lapierre P."/>
            <person name="Tisa L.S."/>
            <person name="Gogarten J.P."/>
            <person name="Alloisio N."/>
            <person name="Bagnarol E."/>
            <person name="Bassi C.A."/>
            <person name="Berry A.M."/>
            <person name="Bickhart D.M."/>
            <person name="Choisne N."/>
            <person name="Couloux A."/>
            <person name="Cournoyer B."/>
            <person name="Cruveiller S."/>
            <person name="Daubin V."/>
            <person name="Demange N."/>
            <person name="Francino M.P."/>
            <person name="Goltsman E."/>
            <person name="Huang Y."/>
            <person name="Kopp O.R."/>
            <person name="Labarre L."/>
            <person name="Lapidus A."/>
            <person name="Lavire C."/>
            <person name="Marechal J."/>
            <person name="Martinez M."/>
            <person name="Mastronunzio J.E."/>
            <person name="Mullin B.C."/>
            <person name="Niemann J."/>
            <person name="Pujic P."/>
            <person name="Rawnsley T."/>
            <person name="Rouy Z."/>
            <person name="Schenowitz C."/>
            <person name="Sellstedt A."/>
            <person name="Tavares F."/>
            <person name="Tomkins J.P."/>
            <person name="Vallenet D."/>
            <person name="Valverde C."/>
            <person name="Wall L.G."/>
            <person name="Wang Y."/>
            <person name="Medigue C."/>
            <person name="Benson D.R."/>
        </authorList>
    </citation>
    <scope>NUCLEOTIDE SEQUENCE [LARGE SCALE GENOMIC DNA]</scope>
    <source>
        <strain evidence="2">DSM 45986 / CECT 9034 / ACN14a</strain>
    </source>
</reference>
<accession>Q0REV9</accession>
<name>Q0REV9_FRAAA</name>
<sequence>MADDPQSLPDELLEALGQADAWAGWEEQPADVRALYVRWVSRPWRAGERRLRAETTAYYAAHGALDKGVQRPRLWEAIASILPF</sequence>
<evidence type="ECO:0000313" key="1">
    <source>
        <dbReference type="EMBL" id="CAJ63995.1"/>
    </source>
</evidence>
<keyword evidence="2" id="KW-1185">Reference proteome</keyword>
<gene>
    <name evidence="1" type="ordered locus">FRAAL5362</name>
</gene>
<organism evidence="1 2">
    <name type="scientific">Frankia alni (strain DSM 45986 / CECT 9034 / ACN14a)</name>
    <dbReference type="NCBI Taxonomy" id="326424"/>
    <lineage>
        <taxon>Bacteria</taxon>
        <taxon>Bacillati</taxon>
        <taxon>Actinomycetota</taxon>
        <taxon>Actinomycetes</taxon>
        <taxon>Frankiales</taxon>
        <taxon>Frankiaceae</taxon>
        <taxon>Frankia</taxon>
    </lineage>
</organism>
<proteinExistence type="predicted"/>
<evidence type="ECO:0000313" key="2">
    <source>
        <dbReference type="Proteomes" id="UP000000657"/>
    </source>
</evidence>
<dbReference type="EMBL" id="CT573213">
    <property type="protein sequence ID" value="CAJ63995.1"/>
    <property type="molecule type" value="Genomic_DNA"/>
</dbReference>
<dbReference type="Proteomes" id="UP000000657">
    <property type="component" value="Chromosome"/>
</dbReference>
<dbReference type="HOGENOM" id="CLU_2522697_0_0_11"/>
<dbReference type="AlphaFoldDB" id="Q0REV9"/>